<evidence type="ECO:0000313" key="1">
    <source>
        <dbReference type="EMBL" id="KKM99611.1"/>
    </source>
</evidence>
<organism evidence="1">
    <name type="scientific">marine sediment metagenome</name>
    <dbReference type="NCBI Taxonomy" id="412755"/>
    <lineage>
        <taxon>unclassified sequences</taxon>
        <taxon>metagenomes</taxon>
        <taxon>ecological metagenomes</taxon>
    </lineage>
</organism>
<reference evidence="1" key="1">
    <citation type="journal article" date="2015" name="Nature">
        <title>Complex archaea that bridge the gap between prokaryotes and eukaryotes.</title>
        <authorList>
            <person name="Spang A."/>
            <person name="Saw J.H."/>
            <person name="Jorgensen S.L."/>
            <person name="Zaremba-Niedzwiedzka K."/>
            <person name="Martijn J."/>
            <person name="Lind A.E."/>
            <person name="van Eijk R."/>
            <person name="Schleper C."/>
            <person name="Guy L."/>
            <person name="Ettema T.J."/>
        </authorList>
    </citation>
    <scope>NUCLEOTIDE SEQUENCE</scope>
</reference>
<protein>
    <submittedName>
        <fullName evidence="1">Uncharacterized protein</fullName>
    </submittedName>
</protein>
<sequence>MVQWTRKKRDRCEIKACVRVSALVYYGRRICQGCFVNRGREYLQNEDVAESVNTDDDTDVLSYEFSKDFPEIKKHEQLYEAEIEKLITNMDIDTETVLVEYRDI</sequence>
<comment type="caution">
    <text evidence="1">The sequence shown here is derived from an EMBL/GenBank/DDBJ whole genome shotgun (WGS) entry which is preliminary data.</text>
</comment>
<name>A0A0F9MK01_9ZZZZ</name>
<gene>
    <name evidence="1" type="ORF">LCGC14_1146210</name>
</gene>
<dbReference type="AlphaFoldDB" id="A0A0F9MK01"/>
<dbReference type="EMBL" id="LAZR01005477">
    <property type="protein sequence ID" value="KKM99611.1"/>
    <property type="molecule type" value="Genomic_DNA"/>
</dbReference>
<proteinExistence type="predicted"/>
<accession>A0A0F9MK01</accession>